<gene>
    <name evidence="1" type="ORF">CR513_44865</name>
</gene>
<protein>
    <submittedName>
        <fullName evidence="1">Uncharacterized protein</fullName>
    </submittedName>
</protein>
<name>A0A371FAG2_MUCPR</name>
<feature type="non-terminal residue" evidence="1">
    <location>
        <position position="1"/>
    </location>
</feature>
<dbReference type="Proteomes" id="UP000257109">
    <property type="component" value="Unassembled WGS sequence"/>
</dbReference>
<dbReference type="AlphaFoldDB" id="A0A371FAG2"/>
<accession>A0A371FAG2</accession>
<comment type="caution">
    <text evidence="1">The sequence shown here is derived from an EMBL/GenBank/DDBJ whole genome shotgun (WGS) entry which is preliminary data.</text>
</comment>
<keyword evidence="2" id="KW-1185">Reference proteome</keyword>
<sequence length="179" mass="20368">MPNAKRQDKRVNPGRCDGTPRLKGVINTITEGFIRGSSSSDKKWYFHTINSIHVGADQARRQLPPITFADQDFIEFDPKQNNPMVITVEVANLAIKKLGKHPIHIHLLTSINPEDKNMPIPRTIGGLLGRARKHPQWRPTARTSLDRSFDIKRPWHHHLHPSLGHEVPLLKWLSSDNQG</sequence>
<proteinExistence type="predicted"/>
<dbReference type="OrthoDB" id="1436852at2759"/>
<evidence type="ECO:0000313" key="2">
    <source>
        <dbReference type="Proteomes" id="UP000257109"/>
    </source>
</evidence>
<dbReference type="EMBL" id="QJKJ01009884">
    <property type="protein sequence ID" value="RDX75278.1"/>
    <property type="molecule type" value="Genomic_DNA"/>
</dbReference>
<evidence type="ECO:0000313" key="1">
    <source>
        <dbReference type="EMBL" id="RDX75278.1"/>
    </source>
</evidence>
<organism evidence="1 2">
    <name type="scientific">Mucuna pruriens</name>
    <name type="common">Velvet bean</name>
    <name type="synonym">Dolichos pruriens</name>
    <dbReference type="NCBI Taxonomy" id="157652"/>
    <lineage>
        <taxon>Eukaryota</taxon>
        <taxon>Viridiplantae</taxon>
        <taxon>Streptophyta</taxon>
        <taxon>Embryophyta</taxon>
        <taxon>Tracheophyta</taxon>
        <taxon>Spermatophyta</taxon>
        <taxon>Magnoliopsida</taxon>
        <taxon>eudicotyledons</taxon>
        <taxon>Gunneridae</taxon>
        <taxon>Pentapetalae</taxon>
        <taxon>rosids</taxon>
        <taxon>fabids</taxon>
        <taxon>Fabales</taxon>
        <taxon>Fabaceae</taxon>
        <taxon>Papilionoideae</taxon>
        <taxon>50 kb inversion clade</taxon>
        <taxon>NPAAA clade</taxon>
        <taxon>indigoferoid/millettioid clade</taxon>
        <taxon>Phaseoleae</taxon>
        <taxon>Mucuna</taxon>
    </lineage>
</organism>
<reference evidence="1" key="1">
    <citation type="submission" date="2018-05" db="EMBL/GenBank/DDBJ databases">
        <title>Draft genome of Mucuna pruriens seed.</title>
        <authorList>
            <person name="Nnadi N.E."/>
            <person name="Vos R."/>
            <person name="Hasami M.H."/>
            <person name="Devisetty U.K."/>
            <person name="Aguiy J.C."/>
        </authorList>
    </citation>
    <scope>NUCLEOTIDE SEQUENCE [LARGE SCALE GENOMIC DNA]</scope>
    <source>
        <strain evidence="1">JCA_2017</strain>
    </source>
</reference>